<name>A0A0U5ATT4_9BACL</name>
<dbReference type="RefSeq" id="WP_157737829.1">
    <property type="nucleotide sequence ID" value="NZ_AP017312.1"/>
</dbReference>
<gene>
    <name evidence="5" type="ORF">CB4_01331</name>
</gene>
<feature type="compositionally biased region" description="Polar residues" evidence="3">
    <location>
        <begin position="221"/>
        <end position="239"/>
    </location>
</feature>
<evidence type="ECO:0000256" key="1">
    <source>
        <dbReference type="ARBA" id="ARBA00024353"/>
    </source>
</evidence>
<evidence type="ECO:0000256" key="2">
    <source>
        <dbReference type="ARBA" id="ARBA00024438"/>
    </source>
</evidence>
<feature type="compositionally biased region" description="Basic and acidic residues" evidence="3">
    <location>
        <begin position="240"/>
        <end position="251"/>
    </location>
</feature>
<dbReference type="EMBL" id="AP017312">
    <property type="protein sequence ID" value="BAU27162.1"/>
    <property type="molecule type" value="Genomic_DNA"/>
</dbReference>
<dbReference type="InterPro" id="IPR027383">
    <property type="entry name" value="Znf_put"/>
</dbReference>
<feature type="transmembrane region" description="Helical" evidence="4">
    <location>
        <begin position="103"/>
        <end position="123"/>
    </location>
</feature>
<keyword evidence="4" id="KW-0812">Transmembrane</keyword>
<keyword evidence="4" id="KW-0472">Membrane</keyword>
<keyword evidence="4" id="KW-1133">Transmembrane helix</keyword>
<dbReference type="Proteomes" id="UP000217696">
    <property type="component" value="Chromosome"/>
</dbReference>
<comment type="similarity">
    <text evidence="1">Belongs to the zinc-associated anti-sigma factor (ZAS) superfamily. Anti-sigma-W factor family.</text>
</comment>
<feature type="compositionally biased region" description="Polar residues" evidence="3">
    <location>
        <begin position="172"/>
        <end position="181"/>
    </location>
</feature>
<dbReference type="KEGG" id="asoc:CB4_01331"/>
<feature type="region of interest" description="Disordered" evidence="3">
    <location>
        <begin position="132"/>
        <end position="286"/>
    </location>
</feature>
<dbReference type="AlphaFoldDB" id="A0A0U5ATT4"/>
<evidence type="ECO:0000256" key="4">
    <source>
        <dbReference type="SAM" id="Phobius"/>
    </source>
</evidence>
<organism evidence="5 6">
    <name type="scientific">Aneurinibacillus soli</name>
    <dbReference type="NCBI Taxonomy" id="1500254"/>
    <lineage>
        <taxon>Bacteria</taxon>
        <taxon>Bacillati</taxon>
        <taxon>Bacillota</taxon>
        <taxon>Bacilli</taxon>
        <taxon>Bacillales</taxon>
        <taxon>Paenibacillaceae</taxon>
        <taxon>Aneurinibacillus group</taxon>
        <taxon>Aneurinibacillus</taxon>
    </lineage>
</organism>
<reference evidence="5 6" key="1">
    <citation type="submission" date="2015-12" db="EMBL/GenBank/DDBJ databases">
        <title>Genome sequence of Aneurinibacillus soli.</title>
        <authorList>
            <person name="Lee J.S."/>
            <person name="Lee K.C."/>
            <person name="Kim K.K."/>
            <person name="Lee B.W."/>
        </authorList>
    </citation>
    <scope>NUCLEOTIDE SEQUENCE [LARGE SCALE GENOMIC DNA]</scope>
    <source>
        <strain evidence="5 6">CB4</strain>
    </source>
</reference>
<evidence type="ECO:0000313" key="6">
    <source>
        <dbReference type="Proteomes" id="UP000217696"/>
    </source>
</evidence>
<proteinExistence type="inferred from homology"/>
<accession>A0A0U5ATT4</accession>
<feature type="compositionally biased region" description="Polar residues" evidence="3">
    <location>
        <begin position="255"/>
        <end position="264"/>
    </location>
</feature>
<dbReference type="InterPro" id="IPR041916">
    <property type="entry name" value="Anti_sigma_zinc_sf"/>
</dbReference>
<sequence length="402" mass="43467">MSCDMIYELMQRDLDDDLSHVEKQRMLAHLSSCGSCSELYERLHSLSAHLATLPAVTPPMSIVQSIMPRLDEIERMKTEHSEQAASSEVEEAKSGLRSERNLFWFRSFAGAAAAAAVLTITIWNMDDSPLQHTAFSPTPPQVEGRVAMQGADKPASTKPPAANAAASGEKSVTPSSGQPATVPSEKLPATATTQPVSKAEPNGVSEGKKSESTDKVPPSSVAETTPKVSNQMPDTQANSKQEKAVVAEKTEAPATDSQADNVQAQKPEKETTSEPAVSSPEPAAGKRGMMLGFVAPEDMKDKAENNAKVAEPDQAATSHAIADEFFVSKSGNRLVVKDGSGQIRFATHDWGDMYGVSYRWIDSKRISYTLDYQGAGTEIGPRPQTQEWLIDLHKNIERPLFK</sequence>
<dbReference type="Gene3D" id="1.10.10.1320">
    <property type="entry name" value="Anti-sigma factor, zinc-finger domain"/>
    <property type="match status" value="1"/>
</dbReference>
<evidence type="ECO:0000256" key="3">
    <source>
        <dbReference type="SAM" id="MobiDB-lite"/>
    </source>
</evidence>
<feature type="compositionally biased region" description="Low complexity" evidence="3">
    <location>
        <begin position="153"/>
        <end position="171"/>
    </location>
</feature>
<dbReference type="Pfam" id="PF13490">
    <property type="entry name" value="zf-HC2"/>
    <property type="match status" value="1"/>
</dbReference>
<keyword evidence="6" id="KW-1185">Reference proteome</keyword>
<evidence type="ECO:0000313" key="5">
    <source>
        <dbReference type="EMBL" id="BAU27162.1"/>
    </source>
</evidence>
<protein>
    <recommendedName>
        <fullName evidence="2">Anti-sigma-W factor RsiW</fullName>
    </recommendedName>
</protein>